<reference evidence="1 2" key="1">
    <citation type="journal article" date="2014" name="Genome Biol. Evol.">
        <title>The secreted proteins of Achlya hypogyna and Thraustotheca clavata identify the ancestral oomycete secretome and reveal gene acquisitions by horizontal gene transfer.</title>
        <authorList>
            <person name="Misner I."/>
            <person name="Blouin N."/>
            <person name="Leonard G."/>
            <person name="Richards T.A."/>
            <person name="Lane C.E."/>
        </authorList>
    </citation>
    <scope>NUCLEOTIDE SEQUENCE [LARGE SCALE GENOMIC DNA]</scope>
    <source>
        <strain evidence="1 2">ATCC 34112</strain>
    </source>
</reference>
<comment type="caution">
    <text evidence="1">The sequence shown here is derived from an EMBL/GenBank/DDBJ whole genome shotgun (WGS) entry which is preliminary data.</text>
</comment>
<protein>
    <recommendedName>
        <fullName evidence="3">Tc1-like transposase DDE domain-containing protein</fullName>
    </recommendedName>
</protein>
<dbReference type="Proteomes" id="UP000243217">
    <property type="component" value="Unassembled WGS sequence"/>
</dbReference>
<gene>
    <name evidence="1" type="ORF">THRCLA_21464</name>
</gene>
<dbReference type="EMBL" id="JNBS01001169">
    <property type="protein sequence ID" value="OQS02260.1"/>
    <property type="molecule type" value="Genomic_DNA"/>
</dbReference>
<dbReference type="AlphaFoldDB" id="A0A1V9ZWU4"/>
<accession>A0A1V9ZWU4</accession>
<organism evidence="1 2">
    <name type="scientific">Thraustotheca clavata</name>
    <dbReference type="NCBI Taxonomy" id="74557"/>
    <lineage>
        <taxon>Eukaryota</taxon>
        <taxon>Sar</taxon>
        <taxon>Stramenopiles</taxon>
        <taxon>Oomycota</taxon>
        <taxon>Saprolegniomycetes</taxon>
        <taxon>Saprolegniales</taxon>
        <taxon>Achlyaceae</taxon>
        <taxon>Thraustotheca</taxon>
    </lineage>
</organism>
<keyword evidence="2" id="KW-1185">Reference proteome</keyword>
<name>A0A1V9ZWU4_9STRA</name>
<evidence type="ECO:0000313" key="2">
    <source>
        <dbReference type="Proteomes" id="UP000243217"/>
    </source>
</evidence>
<evidence type="ECO:0008006" key="3">
    <source>
        <dbReference type="Google" id="ProtNLM"/>
    </source>
</evidence>
<evidence type="ECO:0000313" key="1">
    <source>
        <dbReference type="EMBL" id="OQS02260.1"/>
    </source>
</evidence>
<dbReference type="OrthoDB" id="30241at4764"/>
<proteinExistence type="predicted"/>
<sequence>MDNASYHKSNPIDTPNETKASIWTKIASYNSTNVQAEMLSIACNRGYSVIYTPPYHSCLQYRNGLGYCQI</sequence>